<dbReference type="PANTHER" id="PTHR42852:SF17">
    <property type="entry name" value="THIOREDOXIN-LIKE PROTEIN HI_1115"/>
    <property type="match status" value="1"/>
</dbReference>
<comment type="caution">
    <text evidence="3">The sequence shown here is derived from an EMBL/GenBank/DDBJ whole genome shotgun (WGS) entry which is preliminary data.</text>
</comment>
<dbReference type="GO" id="GO:0016491">
    <property type="term" value="F:oxidoreductase activity"/>
    <property type="evidence" value="ECO:0007669"/>
    <property type="project" value="InterPro"/>
</dbReference>
<dbReference type="CDD" id="cd03011">
    <property type="entry name" value="TlpA_like_ScsD_MtbDsbE"/>
    <property type="match status" value="1"/>
</dbReference>
<dbReference type="GO" id="GO:0016209">
    <property type="term" value="F:antioxidant activity"/>
    <property type="evidence" value="ECO:0007669"/>
    <property type="project" value="InterPro"/>
</dbReference>
<dbReference type="Gene3D" id="3.40.30.10">
    <property type="entry name" value="Glutaredoxin"/>
    <property type="match status" value="1"/>
</dbReference>
<dbReference type="Proteomes" id="UP000070578">
    <property type="component" value="Unassembled WGS sequence"/>
</dbReference>
<proteinExistence type="predicted"/>
<name>A0A139BU74_9PROT</name>
<reference evidence="3 4" key="1">
    <citation type="submission" date="2016-02" db="EMBL/GenBank/DDBJ databases">
        <authorList>
            <person name="Wen L."/>
            <person name="He K."/>
            <person name="Yang H."/>
        </authorList>
    </citation>
    <scope>NUCLEOTIDE SEQUENCE [LARGE SCALE GENOMIC DNA]</scope>
    <source>
        <strain evidence="3">ShG14-8</strain>
    </source>
</reference>
<dbReference type="Pfam" id="PF00578">
    <property type="entry name" value="AhpC-TSA"/>
    <property type="match status" value="1"/>
</dbReference>
<dbReference type="InterPro" id="IPR036249">
    <property type="entry name" value="Thioredoxin-like_sf"/>
</dbReference>
<gene>
    <name evidence="3" type="ORF">AWT59_1357</name>
</gene>
<dbReference type="PROSITE" id="PS51352">
    <property type="entry name" value="THIOREDOXIN_2"/>
    <property type="match status" value="1"/>
</dbReference>
<keyword evidence="1" id="KW-1133">Transmembrane helix</keyword>
<evidence type="ECO:0000313" key="4">
    <source>
        <dbReference type="Proteomes" id="UP000070578"/>
    </source>
</evidence>
<organism evidence="3 4">
    <name type="scientific">Candidatus Gallionella acididurans</name>
    <dbReference type="NCBI Taxonomy" id="1796491"/>
    <lineage>
        <taxon>Bacteria</taxon>
        <taxon>Pseudomonadati</taxon>
        <taxon>Pseudomonadota</taxon>
        <taxon>Betaproteobacteria</taxon>
        <taxon>Nitrosomonadales</taxon>
        <taxon>Gallionellaceae</taxon>
        <taxon>Gallionella</taxon>
    </lineage>
</organism>
<accession>A0A139BU74</accession>
<keyword evidence="1" id="KW-0472">Membrane</keyword>
<reference evidence="3 4" key="2">
    <citation type="submission" date="2016-03" db="EMBL/GenBank/DDBJ databases">
        <title>New uncultured bacterium of the family Gallionellaceae from acid mine drainage: description and reconstruction of genome based on metagenomic analysis of microbial community.</title>
        <authorList>
            <person name="Kadnikov V."/>
            <person name="Ivasenko D."/>
            <person name="Beletsky A."/>
            <person name="Mardanov A."/>
            <person name="Danilova E."/>
            <person name="Pimenov N."/>
            <person name="Karnachuk O."/>
            <person name="Ravin N."/>
        </authorList>
    </citation>
    <scope>NUCLEOTIDE SEQUENCE [LARGE SCALE GENOMIC DNA]</scope>
    <source>
        <strain evidence="3">ShG14-8</strain>
    </source>
</reference>
<protein>
    <submittedName>
        <fullName evidence="3">Alkyl hydroperoxide reductase/ Thiol specific antioxidant/ Mal allergen</fullName>
    </submittedName>
</protein>
<dbReference type="InterPro" id="IPR013766">
    <property type="entry name" value="Thioredoxin_domain"/>
</dbReference>
<dbReference type="PANTHER" id="PTHR42852">
    <property type="entry name" value="THIOL:DISULFIDE INTERCHANGE PROTEIN DSBE"/>
    <property type="match status" value="1"/>
</dbReference>
<dbReference type="SUPFAM" id="SSF52833">
    <property type="entry name" value="Thioredoxin-like"/>
    <property type="match status" value="1"/>
</dbReference>
<evidence type="ECO:0000259" key="2">
    <source>
        <dbReference type="PROSITE" id="PS51352"/>
    </source>
</evidence>
<dbReference type="InterPro" id="IPR050553">
    <property type="entry name" value="Thioredoxin_ResA/DsbE_sf"/>
</dbReference>
<dbReference type="InterPro" id="IPR000866">
    <property type="entry name" value="AhpC/TSA"/>
</dbReference>
<evidence type="ECO:0000256" key="1">
    <source>
        <dbReference type="SAM" id="Phobius"/>
    </source>
</evidence>
<dbReference type="EMBL" id="LSLI01000027">
    <property type="protein sequence ID" value="KXS32524.1"/>
    <property type="molecule type" value="Genomic_DNA"/>
</dbReference>
<keyword evidence="1" id="KW-0812">Transmembrane</keyword>
<feature type="domain" description="Thioredoxin" evidence="2">
    <location>
        <begin position="42"/>
        <end position="177"/>
    </location>
</feature>
<evidence type="ECO:0000313" key="3">
    <source>
        <dbReference type="EMBL" id="KXS32524.1"/>
    </source>
</evidence>
<sequence>MANETSPSAGQAARSKKWRGYAVNALLLVILVAGIRWWQHRDMVSGAAPALQGVTLAGQPYRLAAHTGKPVLVHFWATWCPICRAEQGSIDAIAHDNPNVITVAMQSGTAAEIIRHMHEQGIAFPVLNDQNGAISAAWGVHAVPASFIISPDGRVRFIEVGYTTGIGLRLRLWLAGI</sequence>
<feature type="transmembrane region" description="Helical" evidence="1">
    <location>
        <begin position="21"/>
        <end position="38"/>
    </location>
</feature>
<dbReference type="AlphaFoldDB" id="A0A139BU74"/>